<evidence type="ECO:0000256" key="8">
    <source>
        <dbReference type="SAM" id="Phobius"/>
    </source>
</evidence>
<dbReference type="KEGG" id="xft:PD_0697"/>
<dbReference type="EMBL" id="AE009442">
    <property type="protein sequence ID" value="AAO28568.1"/>
    <property type="molecule type" value="Genomic_DNA"/>
</dbReference>
<keyword evidence="10" id="KW-1185">Reference proteome</keyword>
<evidence type="ECO:0000256" key="2">
    <source>
        <dbReference type="ARBA" id="ARBA00022729"/>
    </source>
</evidence>
<dbReference type="Pfam" id="PF13627">
    <property type="entry name" value="LptM_cons"/>
    <property type="match status" value="1"/>
</dbReference>
<dbReference type="HOGENOM" id="CLU_179413_0_0_6"/>
<evidence type="ECO:0000313" key="10">
    <source>
        <dbReference type="Proteomes" id="UP000002516"/>
    </source>
</evidence>
<feature type="transmembrane region" description="Helical" evidence="8">
    <location>
        <begin position="39"/>
        <end position="58"/>
    </location>
</feature>
<reference evidence="9 10" key="1">
    <citation type="journal article" date="2003" name="J. Bacteriol.">
        <title>Comparative analyses of the complete genome sequences of Pierce's disease and citrus variegated chlorosis strains of Xylella fastidiosa.</title>
        <authorList>
            <person name="Van Sluys M.A."/>
            <person name="de Oliveira M.C."/>
            <person name="Monteiro-Vitorello C.B."/>
            <person name="Miyaki C.Y."/>
            <person name="Furlan L.R."/>
            <person name="Camargo L.E."/>
            <person name="da Silva A.C."/>
            <person name="Moon D.H."/>
            <person name="Takita M.A."/>
            <person name="Lemos E.G."/>
            <person name="Machado M.A."/>
            <person name="Ferro M.I."/>
            <person name="da Silva F.R."/>
            <person name="Goldman M.H."/>
            <person name="Goldman G.H."/>
            <person name="Lemos M.V."/>
            <person name="El-Dorry H."/>
            <person name="Tsai S.M."/>
            <person name="Carrer H."/>
            <person name="Carraro D.M."/>
            <person name="de Oliveira R.C."/>
            <person name="Nunes L.R."/>
            <person name="Siqueira W.J."/>
            <person name="Coutinho L.L."/>
            <person name="Kimura E.T."/>
            <person name="Ferro E.S."/>
            <person name="Harakava R."/>
            <person name="Kuramae E.E."/>
            <person name="Marino C.L."/>
            <person name="Giglioti E."/>
            <person name="Abreu I.L."/>
            <person name="Alves L.M."/>
            <person name="do Amaral A.M."/>
            <person name="Baia G.S."/>
            <person name="Blanco S.R."/>
            <person name="Brito M.S."/>
            <person name="Cannavan F.S."/>
            <person name="Celestino A.V."/>
            <person name="da Cunha A.F."/>
            <person name="Fenille R.C."/>
            <person name="Ferro J.A."/>
            <person name="Formighieri E.F."/>
            <person name="Kishi L.T."/>
            <person name="Leoni S.G."/>
            <person name="Oliveira A.R."/>
            <person name="Rosa V.E.Jr."/>
            <person name="Sassaki F.T."/>
            <person name="Sena J.A."/>
            <person name="de Souza A.A."/>
            <person name="Truffi D."/>
            <person name="Tsukumo F."/>
            <person name="Yanai G.M."/>
            <person name="Zaros L.G."/>
            <person name="Civerolo E.L."/>
            <person name="Simpson A.J."/>
            <person name="Almeida N.F.Jr."/>
            <person name="Setubal J.C."/>
            <person name="Kitajima J.P."/>
        </authorList>
    </citation>
    <scope>NUCLEOTIDE SEQUENCE [LARGE SCALE GENOMIC DNA]</scope>
    <source>
        <strain evidence="10">Temecula1 / ATCC 700964</strain>
    </source>
</reference>
<organism evidence="9 10">
    <name type="scientific">Xylella fastidiosa (strain Temecula1 / ATCC 700964)</name>
    <dbReference type="NCBI Taxonomy" id="183190"/>
    <lineage>
        <taxon>Bacteria</taxon>
        <taxon>Pseudomonadati</taxon>
        <taxon>Pseudomonadota</taxon>
        <taxon>Gammaproteobacteria</taxon>
        <taxon>Lysobacterales</taxon>
        <taxon>Lysobacteraceae</taxon>
        <taxon>Xylella</taxon>
    </lineage>
</organism>
<feature type="region of interest" description="Disordered" evidence="7">
    <location>
        <begin position="74"/>
        <end position="102"/>
    </location>
</feature>
<keyword evidence="4" id="KW-0564">Palmitate</keyword>
<protein>
    <recommendedName>
        <fullName evidence="11">Lipoprotein</fullName>
    </recommendedName>
</protein>
<dbReference type="InterPro" id="IPR032831">
    <property type="entry name" value="LptM_cons"/>
</dbReference>
<keyword evidence="8" id="KW-1133">Transmembrane helix</keyword>
<dbReference type="Proteomes" id="UP000002516">
    <property type="component" value="Chromosome"/>
</dbReference>
<keyword evidence="8" id="KW-0812">Transmembrane</keyword>
<keyword evidence="2" id="KW-0732">Signal</keyword>
<keyword evidence="5" id="KW-0998">Cell outer membrane</keyword>
<evidence type="ECO:0000256" key="6">
    <source>
        <dbReference type="ARBA" id="ARBA00023288"/>
    </source>
</evidence>
<evidence type="ECO:0000256" key="1">
    <source>
        <dbReference type="ARBA" id="ARBA00004459"/>
    </source>
</evidence>
<accession>Q87DI5</accession>
<evidence type="ECO:0008006" key="11">
    <source>
        <dbReference type="Google" id="ProtNLM"/>
    </source>
</evidence>
<evidence type="ECO:0000256" key="3">
    <source>
        <dbReference type="ARBA" id="ARBA00023136"/>
    </source>
</evidence>
<evidence type="ECO:0000256" key="5">
    <source>
        <dbReference type="ARBA" id="ARBA00023237"/>
    </source>
</evidence>
<dbReference type="GO" id="GO:0009279">
    <property type="term" value="C:cell outer membrane"/>
    <property type="evidence" value="ECO:0007669"/>
    <property type="project" value="UniProtKB-SubCell"/>
</dbReference>
<proteinExistence type="predicted"/>
<gene>
    <name evidence="9" type="ordered locus">PD_0697</name>
</gene>
<name>Q87DI5_XYLFT</name>
<dbReference type="NCBIfam" id="NF047847">
    <property type="entry name" value="SS_mature_LptM"/>
    <property type="match status" value="1"/>
</dbReference>
<sequence>MKWEDVVACCDAWRLSSLYARRVALGFRRYTCMMSRVPIVFSRCILVGAALFVLTACGNKGALVMPQKPVNVPEQPLSLPKAKSQGDKGASPPPTAKPVRSR</sequence>
<dbReference type="AlphaFoldDB" id="Q87DI5"/>
<evidence type="ECO:0000256" key="7">
    <source>
        <dbReference type="SAM" id="MobiDB-lite"/>
    </source>
</evidence>
<keyword evidence="6" id="KW-0449">Lipoprotein</keyword>
<keyword evidence="3 8" id="KW-0472">Membrane</keyword>
<evidence type="ECO:0000256" key="4">
    <source>
        <dbReference type="ARBA" id="ARBA00023139"/>
    </source>
</evidence>
<comment type="subcellular location">
    <subcellularLocation>
        <location evidence="1">Cell outer membrane</location>
        <topology evidence="1">Lipid-anchor</topology>
    </subcellularLocation>
</comment>
<evidence type="ECO:0000313" key="9">
    <source>
        <dbReference type="EMBL" id="AAO28568.1"/>
    </source>
</evidence>